<sequence>MAPIVVDPARIHAFASAAEFERWLGVHHAIESEIWIRIFKKAGGYATVSPAEAIDVCLCWGWIDAIRKAHDEISYLQRYTPRRPRSIWSLVNVGNVERFAAAGRMTERGLRHVETAKRDGRWDRAYAGSRDMVMPDDLSAAVAADPAAQATFQALSAQNRFALAFRLHNIRRPAARRRRIDAFVLMLREGRMPHSQKRSPKSEA</sequence>
<accession>A0A7W6BX82</accession>
<proteinExistence type="predicted"/>
<organism evidence="1 2">
    <name type="scientific">Aureimonas phyllosphaerae</name>
    <dbReference type="NCBI Taxonomy" id="1166078"/>
    <lineage>
        <taxon>Bacteria</taxon>
        <taxon>Pseudomonadati</taxon>
        <taxon>Pseudomonadota</taxon>
        <taxon>Alphaproteobacteria</taxon>
        <taxon>Hyphomicrobiales</taxon>
        <taxon>Aurantimonadaceae</taxon>
        <taxon>Aureimonas</taxon>
    </lineage>
</organism>
<gene>
    <name evidence="1" type="ORF">GGR05_001524</name>
</gene>
<reference evidence="1 2" key="1">
    <citation type="submission" date="2020-08" db="EMBL/GenBank/DDBJ databases">
        <title>Genomic Encyclopedia of Type Strains, Phase IV (KMG-IV): sequencing the most valuable type-strain genomes for metagenomic binning, comparative biology and taxonomic classification.</title>
        <authorList>
            <person name="Goeker M."/>
        </authorList>
    </citation>
    <scope>NUCLEOTIDE SEQUENCE [LARGE SCALE GENOMIC DNA]</scope>
    <source>
        <strain evidence="1 2">DSM 25024</strain>
    </source>
</reference>
<dbReference type="AlphaFoldDB" id="A0A7W6BX82"/>
<name>A0A7W6BX82_9HYPH</name>
<dbReference type="Pfam" id="PF13376">
    <property type="entry name" value="OmdA"/>
    <property type="match status" value="1"/>
</dbReference>
<dbReference type="EMBL" id="JACIDO010000002">
    <property type="protein sequence ID" value="MBB3935396.1"/>
    <property type="molecule type" value="Genomic_DNA"/>
</dbReference>
<dbReference type="Proteomes" id="UP000531216">
    <property type="component" value="Unassembled WGS sequence"/>
</dbReference>
<comment type="caution">
    <text evidence="1">The sequence shown here is derived from an EMBL/GenBank/DDBJ whole genome shotgun (WGS) entry which is preliminary data.</text>
</comment>
<keyword evidence="2" id="KW-1185">Reference proteome</keyword>
<dbReference type="RefSeq" id="WP_090959237.1">
    <property type="nucleotide sequence ID" value="NZ_FOOA01000002.1"/>
</dbReference>
<evidence type="ECO:0000313" key="2">
    <source>
        <dbReference type="Proteomes" id="UP000531216"/>
    </source>
</evidence>
<evidence type="ECO:0000313" key="1">
    <source>
        <dbReference type="EMBL" id="MBB3935396.1"/>
    </source>
</evidence>
<protein>
    <submittedName>
        <fullName evidence="1">Uncharacterized protein YdeI (YjbR/CyaY-like superfamily)</fullName>
    </submittedName>
</protein>
<dbReference type="OrthoDB" id="9796999at2"/>